<dbReference type="EMBL" id="MN739193">
    <property type="protein sequence ID" value="QHS92871.1"/>
    <property type="molecule type" value="Genomic_DNA"/>
</dbReference>
<accession>A0A6C0BMA3</accession>
<organism evidence="2">
    <name type="scientific">viral metagenome</name>
    <dbReference type="NCBI Taxonomy" id="1070528"/>
    <lineage>
        <taxon>unclassified sequences</taxon>
        <taxon>metagenomes</taxon>
        <taxon>organismal metagenomes</taxon>
    </lineage>
</organism>
<evidence type="ECO:0000256" key="1">
    <source>
        <dbReference type="SAM" id="Phobius"/>
    </source>
</evidence>
<sequence length="45" mass="5114">MSMNDCVMSWISMISHIVIVMLMDYRVLLVDSSIPPFGRCNYSSA</sequence>
<feature type="transmembrane region" description="Helical" evidence="1">
    <location>
        <begin position="7"/>
        <end position="28"/>
    </location>
</feature>
<dbReference type="AlphaFoldDB" id="A0A6C0BMA3"/>
<keyword evidence="1" id="KW-0812">Transmembrane</keyword>
<evidence type="ECO:0000313" key="2">
    <source>
        <dbReference type="EMBL" id="QHS92871.1"/>
    </source>
</evidence>
<keyword evidence="1" id="KW-1133">Transmembrane helix</keyword>
<proteinExistence type="predicted"/>
<protein>
    <submittedName>
        <fullName evidence="2">Uncharacterized protein</fullName>
    </submittedName>
</protein>
<reference evidence="2" key="1">
    <citation type="journal article" date="2020" name="Nature">
        <title>Giant virus diversity and host interactions through global metagenomics.</title>
        <authorList>
            <person name="Schulz F."/>
            <person name="Roux S."/>
            <person name="Paez-Espino D."/>
            <person name="Jungbluth S."/>
            <person name="Walsh D.A."/>
            <person name="Denef V.J."/>
            <person name="McMahon K.D."/>
            <person name="Konstantinidis K.T."/>
            <person name="Eloe-Fadrosh E.A."/>
            <person name="Kyrpides N.C."/>
            <person name="Woyke T."/>
        </authorList>
    </citation>
    <scope>NUCLEOTIDE SEQUENCE</scope>
    <source>
        <strain evidence="2">GVMAG-M-3300017651-5</strain>
    </source>
</reference>
<keyword evidence="1" id="KW-0472">Membrane</keyword>
<name>A0A6C0BMA3_9ZZZZ</name>